<reference evidence="1" key="1">
    <citation type="submission" date="2014-11" db="EMBL/GenBank/DDBJ databases">
        <authorList>
            <person name="Otto D Thomas"/>
            <person name="Naeem Raeece"/>
        </authorList>
    </citation>
    <scope>NUCLEOTIDE SEQUENCE</scope>
</reference>
<dbReference type="AlphaFoldDB" id="A0A0G4HSV5"/>
<sequence length="395" mass="41726">MKTEMQMKEKRMKEKNMKTTPEEVVAVCECLVSASQDLFTGEQRLTQEACEGAIGTNKPNMDVLNAAETLCANFADAGVTAGGLELLTNDLLAANIKLLGNDETCGDDINGLLSFVAGGLIGLKSEFGSNCNNAAAKSAAIQNQRNFIQQLQEAPRFTRDSMGNVVAECRLAGNPDMIGACIFDNLCGNQPLVDLFQAQLVQYGPALVTPPANPSGGAIARLNAVCASGGGLSANQKAVYIGNVYTALGNLQEALSQIDFCTVRGLGTLFGGPTGALITGPPYPAPQFANPPGPYYFCDFTSPGEFLFFLATLPEGETGTNTFDLCTPVQAAEALFENAILATEQLQQTCIQKALTALLKNQKKTAAIPNKGDYAEDKADLFGGAFKLDELFKTG</sequence>
<dbReference type="EMBL" id="CDMZ01003746">
    <property type="protein sequence ID" value="CEM47430.1"/>
    <property type="molecule type" value="Genomic_DNA"/>
</dbReference>
<organism evidence="1">
    <name type="scientific">Chromera velia CCMP2878</name>
    <dbReference type="NCBI Taxonomy" id="1169474"/>
    <lineage>
        <taxon>Eukaryota</taxon>
        <taxon>Sar</taxon>
        <taxon>Alveolata</taxon>
        <taxon>Colpodellida</taxon>
        <taxon>Chromeraceae</taxon>
        <taxon>Chromera</taxon>
    </lineage>
</organism>
<evidence type="ECO:0000313" key="1">
    <source>
        <dbReference type="EMBL" id="CEM47430.1"/>
    </source>
</evidence>
<accession>A0A0G4HSV5</accession>
<name>A0A0G4HSV5_9ALVE</name>
<protein>
    <submittedName>
        <fullName evidence="1">Uncharacterized protein</fullName>
    </submittedName>
</protein>
<proteinExistence type="predicted"/>
<gene>
    <name evidence="1" type="ORF">Cvel_31184</name>
</gene>
<dbReference type="VEuPathDB" id="CryptoDB:Cvel_31184"/>